<dbReference type="PROSITE" id="PS50172">
    <property type="entry name" value="BRCT"/>
    <property type="match status" value="1"/>
</dbReference>
<keyword evidence="10 13" id="KW-0234">DNA repair</keyword>
<dbReference type="AlphaFoldDB" id="A0A4R1G2P7"/>
<comment type="caution">
    <text evidence="16">The sequence shown here is derived from an EMBL/GenBank/DDBJ whole genome shotgun (WGS) entry which is preliminary data.</text>
</comment>
<keyword evidence="5 13" id="KW-0479">Metal-binding</keyword>
<feature type="domain" description="BRCT" evidence="15">
    <location>
        <begin position="613"/>
        <end position="689"/>
    </location>
</feature>
<dbReference type="PIRSF" id="PIRSF001604">
    <property type="entry name" value="LigA"/>
    <property type="match status" value="1"/>
</dbReference>
<evidence type="ECO:0000256" key="9">
    <source>
        <dbReference type="ARBA" id="ARBA00023027"/>
    </source>
</evidence>
<dbReference type="InterPro" id="IPR010994">
    <property type="entry name" value="RuvA_2-like"/>
</dbReference>
<evidence type="ECO:0000256" key="4">
    <source>
        <dbReference type="ARBA" id="ARBA00022705"/>
    </source>
</evidence>
<dbReference type="STRING" id="1210063.GCA_001612665_02331"/>
<dbReference type="FunFam" id="3.40.50.10190:FF:000054">
    <property type="entry name" value="DNA ligase"/>
    <property type="match status" value="1"/>
</dbReference>
<comment type="similarity">
    <text evidence="12 13">Belongs to the NAD-dependent DNA ligase family. LigA subfamily.</text>
</comment>
<keyword evidence="13" id="KW-0464">Manganese</keyword>
<dbReference type="PANTHER" id="PTHR23389:SF9">
    <property type="entry name" value="DNA LIGASE"/>
    <property type="match status" value="1"/>
</dbReference>
<dbReference type="SMART" id="SM00532">
    <property type="entry name" value="LIGANc"/>
    <property type="match status" value="1"/>
</dbReference>
<dbReference type="EC" id="6.5.1.2" evidence="1 13"/>
<dbReference type="Gene3D" id="1.10.287.610">
    <property type="entry name" value="Helix hairpin bin"/>
    <property type="match status" value="1"/>
</dbReference>
<evidence type="ECO:0000256" key="13">
    <source>
        <dbReference type="HAMAP-Rule" id="MF_01588"/>
    </source>
</evidence>
<dbReference type="GO" id="GO:0003911">
    <property type="term" value="F:DNA ligase (NAD+) activity"/>
    <property type="evidence" value="ECO:0007669"/>
    <property type="project" value="UniProtKB-UniRule"/>
</dbReference>
<dbReference type="NCBIfam" id="NF005932">
    <property type="entry name" value="PRK07956.1"/>
    <property type="match status" value="1"/>
</dbReference>
<dbReference type="Gene3D" id="3.40.50.10190">
    <property type="entry name" value="BRCT domain"/>
    <property type="match status" value="1"/>
</dbReference>
<dbReference type="Pfam" id="PF03120">
    <property type="entry name" value="OB_DNA_ligase"/>
    <property type="match status" value="1"/>
</dbReference>
<dbReference type="SUPFAM" id="SSF56091">
    <property type="entry name" value="DNA ligase/mRNA capping enzyme, catalytic domain"/>
    <property type="match status" value="1"/>
</dbReference>
<keyword evidence="8 13" id="KW-0460">Magnesium</keyword>
<proteinExistence type="inferred from homology"/>
<dbReference type="InterPro" id="IPR004150">
    <property type="entry name" value="NAD_DNA_ligase_OB"/>
</dbReference>
<feature type="binding site" evidence="13">
    <location>
        <position position="443"/>
    </location>
    <ligand>
        <name>Zn(2+)</name>
        <dbReference type="ChEBI" id="CHEBI:29105"/>
    </ligand>
</feature>
<dbReference type="GO" id="GO:0046872">
    <property type="term" value="F:metal ion binding"/>
    <property type="evidence" value="ECO:0007669"/>
    <property type="project" value="UniProtKB-KW"/>
</dbReference>
<keyword evidence="4 13" id="KW-0235">DNA replication</keyword>
<evidence type="ECO:0000256" key="3">
    <source>
        <dbReference type="ARBA" id="ARBA00022598"/>
    </source>
</evidence>
<comment type="function">
    <text evidence="13">DNA ligase that catalyzes the formation of phosphodiester linkages between 5'-phosphoryl and 3'-hydroxyl groups in double-stranded DNA using NAD as a coenzyme and as the energy source for the reaction. It is essential for DNA replication and repair of damaged DNA.</text>
</comment>
<dbReference type="PROSITE" id="PS01055">
    <property type="entry name" value="DNA_LIGASE_N1"/>
    <property type="match status" value="1"/>
</dbReference>
<dbReference type="InterPro" id="IPR018239">
    <property type="entry name" value="DNA_ligase_AS"/>
</dbReference>
<organism evidence="16 17">
    <name type="scientific">Nocardia alba</name>
    <dbReference type="NCBI Taxonomy" id="225051"/>
    <lineage>
        <taxon>Bacteria</taxon>
        <taxon>Bacillati</taxon>
        <taxon>Actinomycetota</taxon>
        <taxon>Actinomycetes</taxon>
        <taxon>Mycobacteriales</taxon>
        <taxon>Nocardiaceae</taxon>
        <taxon>Nocardia</taxon>
    </lineage>
</organism>
<evidence type="ECO:0000256" key="14">
    <source>
        <dbReference type="RuleBase" id="RU000618"/>
    </source>
</evidence>
<evidence type="ECO:0000256" key="11">
    <source>
        <dbReference type="ARBA" id="ARBA00034005"/>
    </source>
</evidence>
<feature type="binding site" evidence="13">
    <location>
        <position position="190"/>
    </location>
    <ligand>
        <name>NAD(+)</name>
        <dbReference type="ChEBI" id="CHEBI:57540"/>
    </ligand>
</feature>
<evidence type="ECO:0000259" key="15">
    <source>
        <dbReference type="PROSITE" id="PS50172"/>
    </source>
</evidence>
<evidence type="ECO:0000313" key="17">
    <source>
        <dbReference type="Proteomes" id="UP000294856"/>
    </source>
</evidence>
<dbReference type="InterPro" id="IPR012340">
    <property type="entry name" value="NA-bd_OB-fold"/>
</dbReference>
<evidence type="ECO:0000313" key="16">
    <source>
        <dbReference type="EMBL" id="TCJ99338.1"/>
    </source>
</evidence>
<dbReference type="InterPro" id="IPR036420">
    <property type="entry name" value="BRCT_dom_sf"/>
</dbReference>
<dbReference type="Gene3D" id="3.30.470.30">
    <property type="entry name" value="DNA ligase/mRNA capping enzyme"/>
    <property type="match status" value="1"/>
</dbReference>
<feature type="active site" description="N6-AMP-lysine intermediate" evidence="13">
    <location>
        <position position="129"/>
    </location>
</feature>
<dbReference type="Gene3D" id="2.40.50.140">
    <property type="entry name" value="Nucleic acid-binding proteins"/>
    <property type="match status" value="1"/>
</dbReference>
<dbReference type="InterPro" id="IPR013840">
    <property type="entry name" value="DNAligase_N"/>
</dbReference>
<evidence type="ECO:0000256" key="6">
    <source>
        <dbReference type="ARBA" id="ARBA00022763"/>
    </source>
</evidence>
<dbReference type="SUPFAM" id="SSF52113">
    <property type="entry name" value="BRCT domain"/>
    <property type="match status" value="1"/>
</dbReference>
<dbReference type="InterPro" id="IPR001357">
    <property type="entry name" value="BRCT_dom"/>
</dbReference>
<dbReference type="GO" id="GO:0006281">
    <property type="term" value="P:DNA repair"/>
    <property type="evidence" value="ECO:0007669"/>
    <property type="project" value="UniProtKB-KW"/>
</dbReference>
<comment type="cofactor">
    <cofactor evidence="13">
        <name>Mg(2+)</name>
        <dbReference type="ChEBI" id="CHEBI:18420"/>
    </cofactor>
    <cofactor evidence="13">
        <name>Mn(2+)</name>
        <dbReference type="ChEBI" id="CHEBI:29035"/>
    </cofactor>
</comment>
<dbReference type="HAMAP" id="MF_01588">
    <property type="entry name" value="DNA_ligase_A"/>
    <property type="match status" value="1"/>
</dbReference>
<keyword evidence="9 13" id="KW-0520">NAD</keyword>
<accession>A0A4R1G2P7</accession>
<dbReference type="EMBL" id="SMFR01000001">
    <property type="protein sequence ID" value="TCJ99338.1"/>
    <property type="molecule type" value="Genomic_DNA"/>
</dbReference>
<feature type="binding site" evidence="13">
    <location>
        <position position="330"/>
    </location>
    <ligand>
        <name>NAD(+)</name>
        <dbReference type="ChEBI" id="CHEBI:57540"/>
    </ligand>
</feature>
<dbReference type="Proteomes" id="UP000294856">
    <property type="component" value="Unassembled WGS sequence"/>
</dbReference>
<dbReference type="Pfam" id="PF01653">
    <property type="entry name" value="DNA_ligase_aden"/>
    <property type="match status" value="1"/>
</dbReference>
<evidence type="ECO:0000256" key="7">
    <source>
        <dbReference type="ARBA" id="ARBA00022833"/>
    </source>
</evidence>
<feature type="binding site" evidence="13">
    <location>
        <position position="427"/>
    </location>
    <ligand>
        <name>Zn(2+)</name>
        <dbReference type="ChEBI" id="CHEBI:29105"/>
    </ligand>
</feature>
<dbReference type="FunFam" id="1.10.150.20:FF:000006">
    <property type="entry name" value="DNA ligase"/>
    <property type="match status" value="1"/>
</dbReference>
<dbReference type="GO" id="GO:0005829">
    <property type="term" value="C:cytosol"/>
    <property type="evidence" value="ECO:0007669"/>
    <property type="project" value="TreeGrafter"/>
</dbReference>
<evidence type="ECO:0000256" key="12">
    <source>
        <dbReference type="ARBA" id="ARBA00060881"/>
    </source>
</evidence>
<feature type="binding site" evidence="13">
    <location>
        <position position="424"/>
    </location>
    <ligand>
        <name>Zn(2+)</name>
        <dbReference type="ChEBI" id="CHEBI:29105"/>
    </ligand>
</feature>
<evidence type="ECO:0000256" key="2">
    <source>
        <dbReference type="ARBA" id="ARBA00013308"/>
    </source>
</evidence>
<keyword evidence="17" id="KW-1185">Reference proteome</keyword>
<evidence type="ECO:0000256" key="10">
    <source>
        <dbReference type="ARBA" id="ARBA00023204"/>
    </source>
</evidence>
<protein>
    <recommendedName>
        <fullName evidence="2 13">DNA ligase</fullName>
        <ecNumber evidence="1 13">6.5.1.2</ecNumber>
    </recommendedName>
    <alternativeName>
        <fullName evidence="13">Polydeoxyribonucleotide synthase [NAD(+)]</fullName>
    </alternativeName>
</protein>
<dbReference type="CDD" id="cd00114">
    <property type="entry name" value="LIGANc"/>
    <property type="match status" value="1"/>
</dbReference>
<evidence type="ECO:0000256" key="8">
    <source>
        <dbReference type="ARBA" id="ARBA00022842"/>
    </source>
</evidence>
<keyword evidence="6 13" id="KW-0227">DNA damage</keyword>
<feature type="binding site" evidence="13">
    <location>
        <position position="306"/>
    </location>
    <ligand>
        <name>NAD(+)</name>
        <dbReference type="ChEBI" id="CHEBI:57540"/>
    </ligand>
</feature>
<dbReference type="InterPro" id="IPR033136">
    <property type="entry name" value="DNA_ligase_CS"/>
</dbReference>
<feature type="binding site" evidence="13">
    <location>
        <begin position="48"/>
        <end position="52"/>
    </location>
    <ligand>
        <name>NAD(+)</name>
        <dbReference type="ChEBI" id="CHEBI:57540"/>
    </ligand>
</feature>
<dbReference type="GO" id="GO:0006260">
    <property type="term" value="P:DNA replication"/>
    <property type="evidence" value="ECO:0007669"/>
    <property type="project" value="UniProtKB-KW"/>
</dbReference>
<gene>
    <name evidence="13" type="primary">ligA</name>
    <name evidence="16" type="ORF">DFR71_0313</name>
</gene>
<dbReference type="Pfam" id="PF12826">
    <property type="entry name" value="HHH_2"/>
    <property type="match status" value="1"/>
</dbReference>
<evidence type="ECO:0000256" key="5">
    <source>
        <dbReference type="ARBA" id="ARBA00022723"/>
    </source>
</evidence>
<feature type="binding site" evidence="13">
    <location>
        <position position="449"/>
    </location>
    <ligand>
        <name>Zn(2+)</name>
        <dbReference type="ChEBI" id="CHEBI:29105"/>
    </ligand>
</feature>
<dbReference type="CDD" id="cd17748">
    <property type="entry name" value="BRCT_DNA_ligase_like"/>
    <property type="match status" value="1"/>
</dbReference>
<dbReference type="FunFam" id="3.30.470.30:FF:000001">
    <property type="entry name" value="DNA ligase"/>
    <property type="match status" value="1"/>
</dbReference>
<keyword evidence="7 13" id="KW-0862">Zinc</keyword>
<dbReference type="SUPFAM" id="SSF47781">
    <property type="entry name" value="RuvA domain 2-like"/>
    <property type="match status" value="1"/>
</dbReference>
<dbReference type="InterPro" id="IPR004149">
    <property type="entry name" value="Znf_DNAligase_C4"/>
</dbReference>
<dbReference type="SMART" id="SM00292">
    <property type="entry name" value="BRCT"/>
    <property type="match status" value="1"/>
</dbReference>
<dbReference type="PROSITE" id="PS01056">
    <property type="entry name" value="DNA_LIGASE_N2"/>
    <property type="match status" value="1"/>
</dbReference>
<dbReference type="SUPFAM" id="SSF50249">
    <property type="entry name" value="Nucleic acid-binding proteins"/>
    <property type="match status" value="1"/>
</dbReference>
<feature type="binding site" evidence="13">
    <location>
        <position position="127"/>
    </location>
    <ligand>
        <name>NAD(+)</name>
        <dbReference type="ChEBI" id="CHEBI:57540"/>
    </ligand>
</feature>
<dbReference type="InterPro" id="IPR001679">
    <property type="entry name" value="DNA_ligase"/>
</dbReference>
<dbReference type="FunFam" id="2.40.50.140:FF:000012">
    <property type="entry name" value="DNA ligase"/>
    <property type="match status" value="1"/>
</dbReference>
<feature type="binding site" evidence="13">
    <location>
        <position position="150"/>
    </location>
    <ligand>
        <name>NAD(+)</name>
        <dbReference type="ChEBI" id="CHEBI:57540"/>
    </ligand>
</feature>
<dbReference type="InterPro" id="IPR041663">
    <property type="entry name" value="DisA/LigA_HHH"/>
</dbReference>
<sequence length="706" mass="76717">MVSDSDNAVSVSAEAATPEQRVRWQQLADEVRGHQFRYYLRDAPIITDGEFDALLRELQDLEDTQPDLRTPDSPTQLVGGGFATEFTAVDHLERMLSLDNVFDFDELRAWASRVQAETGAEPHYLCEVKIDGVALNLVYENGRLTRGATRGDGRTGEDVTLNARTIEDIPAELTPTEEFPIPQLLEVRGEVYFRLEDFETLNAQIVAEGKPPYANPRNTAAGSLRQKNPAITAQRRLRMICHGFGRIEGYRPASQHEAYRALAAWGLPVSAHTRLVEGIDAVIERVAYWGEHRHDIEHEIDGQVIKVDETALQRRLGSTSRAPRWAIAYKYPPEEATTTLLDIAVNVGRTGRVTPFAVMAPVSIAGSTVSMATLHNASEVQRKGVLIGDTVTIRKAGDVIPEVLGPVVDARTGAERAFVMPTHCPECATELAPAKEGDADIRCPNQQYCPAQLRERVFHLAGRGAFDIEALGYEAANALLTSGAITDEGDLFALDAQDLLGVPLFTKQDGTLSANGVRLLDNLTAAKDTALWRVLVALSIRHVGPTAARALAAEFASLERIESATGEELSATDGVGPTIAAAVVEWFTVDWHRAIVDKWRAAGVRMEDERDESIERNLEGLSIVVTGSLQTFTRDGAKEAILVRGGKAAGSVSKKTAFVVIGEAPGSKAAKAEELGVQILDEDGFRQLLDGGPDAVRAAPTEDQVE</sequence>
<dbReference type="PANTHER" id="PTHR23389">
    <property type="entry name" value="CHROMOSOME TRANSMISSION FIDELITY FACTOR 18"/>
    <property type="match status" value="1"/>
</dbReference>
<keyword evidence="3 13" id="KW-0436">Ligase</keyword>
<name>A0A4R1G2P7_9NOCA</name>
<dbReference type="Pfam" id="PF03119">
    <property type="entry name" value="DNA_ligase_ZBD"/>
    <property type="match status" value="1"/>
</dbReference>
<feature type="binding site" evidence="13">
    <location>
        <begin position="97"/>
        <end position="98"/>
    </location>
    <ligand>
        <name>NAD(+)</name>
        <dbReference type="ChEBI" id="CHEBI:57540"/>
    </ligand>
</feature>
<reference evidence="16 17" key="1">
    <citation type="submission" date="2019-03" db="EMBL/GenBank/DDBJ databases">
        <title>Genomic Encyclopedia of Type Strains, Phase IV (KMG-IV): sequencing the most valuable type-strain genomes for metagenomic binning, comparative biology and taxonomic classification.</title>
        <authorList>
            <person name="Goeker M."/>
        </authorList>
    </citation>
    <scope>NUCLEOTIDE SEQUENCE [LARGE SCALE GENOMIC DNA]</scope>
    <source>
        <strain evidence="16 17">DSM 44684</strain>
    </source>
</reference>
<dbReference type="Pfam" id="PF00533">
    <property type="entry name" value="BRCT"/>
    <property type="match status" value="1"/>
</dbReference>
<evidence type="ECO:0000256" key="1">
    <source>
        <dbReference type="ARBA" id="ARBA00012722"/>
    </source>
</evidence>
<dbReference type="Gene3D" id="6.20.10.30">
    <property type="match status" value="1"/>
</dbReference>
<dbReference type="Gene3D" id="1.10.150.20">
    <property type="entry name" value="5' to 3' exonuclease, C-terminal subdomain"/>
    <property type="match status" value="2"/>
</dbReference>
<dbReference type="InterPro" id="IPR013839">
    <property type="entry name" value="DNAligase_adenylation"/>
</dbReference>
<comment type="catalytic activity">
    <reaction evidence="11 13 14">
        <text>NAD(+) + (deoxyribonucleotide)n-3'-hydroxyl + 5'-phospho-(deoxyribonucleotide)m = (deoxyribonucleotide)n+m + AMP + beta-nicotinamide D-nucleotide.</text>
        <dbReference type="EC" id="6.5.1.2"/>
    </reaction>
</comment>
<dbReference type="NCBIfam" id="TIGR00575">
    <property type="entry name" value="dnlj"/>
    <property type="match status" value="1"/>
</dbReference>